<organism evidence="2 3">
    <name type="scientific">Monilinia fructigena</name>
    <dbReference type="NCBI Taxonomy" id="38457"/>
    <lineage>
        <taxon>Eukaryota</taxon>
        <taxon>Fungi</taxon>
        <taxon>Dikarya</taxon>
        <taxon>Ascomycota</taxon>
        <taxon>Pezizomycotina</taxon>
        <taxon>Leotiomycetes</taxon>
        <taxon>Helotiales</taxon>
        <taxon>Sclerotiniaceae</taxon>
        <taxon>Monilinia</taxon>
    </lineage>
</organism>
<proteinExistence type="predicted"/>
<evidence type="ECO:0000313" key="2">
    <source>
        <dbReference type="EMBL" id="RAL63826.1"/>
    </source>
</evidence>
<evidence type="ECO:0000313" key="3">
    <source>
        <dbReference type="Proteomes" id="UP000249056"/>
    </source>
</evidence>
<evidence type="ECO:0000256" key="1">
    <source>
        <dbReference type="SAM" id="Phobius"/>
    </source>
</evidence>
<gene>
    <name evidence="2" type="ORF">DID88_003469</name>
</gene>
<accession>A0A395IUX8</accession>
<keyword evidence="1" id="KW-0472">Membrane</keyword>
<reference evidence="2 3" key="1">
    <citation type="submission" date="2018-06" db="EMBL/GenBank/DDBJ databases">
        <title>Genome Sequence of the Brown Rot Fungal Pathogen Monilinia fructigena.</title>
        <authorList>
            <person name="Landi L."/>
            <person name="De Miccolis Angelini R.M."/>
            <person name="Pollastro S."/>
            <person name="Abate D."/>
            <person name="Faretra F."/>
            <person name="Romanazzi G."/>
        </authorList>
    </citation>
    <scope>NUCLEOTIDE SEQUENCE [LARGE SCALE GENOMIC DNA]</scope>
    <source>
        <strain evidence="2 3">Mfrg269</strain>
    </source>
</reference>
<sequence>MTTNTIAISSILSASSISETSNSTSGILEVASTATSSALSSASPAASSTTSDVNRNKLIIILACVLGTLAVILVSVAIYLLIRYRRNRSFTGRGATPIDDNEIESWRRSGNERKVFMGEDLVFDKETEAGIISNPIQ</sequence>
<name>A0A395IUX8_9HELO</name>
<feature type="transmembrane region" description="Helical" evidence="1">
    <location>
        <begin position="58"/>
        <end position="82"/>
    </location>
</feature>
<protein>
    <recommendedName>
        <fullName evidence="4">Mid2 domain-containing protein</fullName>
    </recommendedName>
</protein>
<evidence type="ECO:0008006" key="4">
    <source>
        <dbReference type="Google" id="ProtNLM"/>
    </source>
</evidence>
<keyword evidence="1" id="KW-0812">Transmembrane</keyword>
<dbReference type="OrthoDB" id="4120617at2759"/>
<dbReference type="EMBL" id="QKRW01000017">
    <property type="protein sequence ID" value="RAL63826.1"/>
    <property type="molecule type" value="Genomic_DNA"/>
</dbReference>
<keyword evidence="1" id="KW-1133">Transmembrane helix</keyword>
<keyword evidence="3" id="KW-1185">Reference proteome</keyword>
<dbReference type="AlphaFoldDB" id="A0A395IUX8"/>
<dbReference type="Proteomes" id="UP000249056">
    <property type="component" value="Unassembled WGS sequence"/>
</dbReference>
<comment type="caution">
    <text evidence="2">The sequence shown here is derived from an EMBL/GenBank/DDBJ whole genome shotgun (WGS) entry which is preliminary data.</text>
</comment>